<feature type="transmembrane region" description="Helical" evidence="1">
    <location>
        <begin position="78"/>
        <end position="98"/>
    </location>
</feature>
<dbReference type="RefSeq" id="WP_080317910.1">
    <property type="nucleotide sequence ID" value="NZ_MTBC01000001.1"/>
</dbReference>
<feature type="transmembrane region" description="Helical" evidence="1">
    <location>
        <begin position="47"/>
        <end position="66"/>
    </location>
</feature>
<keyword evidence="1" id="KW-1133">Transmembrane helix</keyword>
<keyword evidence="1" id="KW-0472">Membrane</keyword>
<evidence type="ECO:0000256" key="1">
    <source>
        <dbReference type="SAM" id="Phobius"/>
    </source>
</evidence>
<dbReference type="AlphaFoldDB" id="A0A1V6LW89"/>
<protein>
    <recommendedName>
        <fullName evidence="4">RDD domain-containing protein</fullName>
    </recommendedName>
</protein>
<proteinExistence type="predicted"/>
<keyword evidence="3" id="KW-1185">Reference proteome</keyword>
<name>A0A1V6LW89_9FLAO</name>
<accession>A0A1V6LW89</accession>
<gene>
    <name evidence="2" type="ORF">BUL40_02315</name>
</gene>
<evidence type="ECO:0000313" key="3">
    <source>
        <dbReference type="Proteomes" id="UP000191680"/>
    </source>
</evidence>
<feature type="transmembrane region" description="Helical" evidence="1">
    <location>
        <begin position="148"/>
        <end position="169"/>
    </location>
</feature>
<feature type="transmembrane region" description="Helical" evidence="1">
    <location>
        <begin position="110"/>
        <end position="128"/>
    </location>
</feature>
<dbReference type="OrthoDB" id="762068at2"/>
<comment type="caution">
    <text evidence="2">The sequence shown here is derived from an EMBL/GenBank/DDBJ whole genome shotgun (WGS) entry which is preliminary data.</text>
</comment>
<organism evidence="2 3">
    <name type="scientific">Croceivirga radicis</name>
    <dbReference type="NCBI Taxonomy" id="1929488"/>
    <lineage>
        <taxon>Bacteria</taxon>
        <taxon>Pseudomonadati</taxon>
        <taxon>Bacteroidota</taxon>
        <taxon>Flavobacteriia</taxon>
        <taxon>Flavobacteriales</taxon>
        <taxon>Flavobacteriaceae</taxon>
        <taxon>Croceivirga</taxon>
    </lineage>
</organism>
<dbReference type="EMBL" id="MTBC01000001">
    <property type="protein sequence ID" value="OQD44409.1"/>
    <property type="molecule type" value="Genomic_DNA"/>
</dbReference>
<keyword evidence="1" id="KW-0812">Transmembrane</keyword>
<feature type="transmembrane region" description="Helical" evidence="1">
    <location>
        <begin position="189"/>
        <end position="208"/>
    </location>
</feature>
<evidence type="ECO:0000313" key="2">
    <source>
        <dbReference type="EMBL" id="OQD44409.1"/>
    </source>
</evidence>
<sequence length="271" mass="32647">MKKYLEKFIVLATVYLALTTTKRLIWYFETPDWITDLRIPNIWDIEYLTFAIIRFMVPIFTVLGLINCFKNRVFELNNLFNFPIFYILLDYIISVIRWSSPLYEYPKFNFTFLFIFKTLFLISVVYFISYKQKNTTKSSLIASKKKRIINFLIDSFIIILSFVSLLPNFSEIYDDIYYLLTDLGQLSKYKWILCKLFFVYYFCFELFFRQTFGKLFTDTQVQIQQSILRSIFLRTISRFIPLYFIPLFIQKEGLHDKISNTHITVASNAYK</sequence>
<dbReference type="Proteomes" id="UP000191680">
    <property type="component" value="Unassembled WGS sequence"/>
</dbReference>
<reference evidence="2 3" key="1">
    <citation type="submission" date="2016-12" db="EMBL/GenBank/DDBJ databases">
        <authorList>
            <person name="Song W.-J."/>
            <person name="Kurnit D.M."/>
        </authorList>
    </citation>
    <scope>NUCLEOTIDE SEQUENCE [LARGE SCALE GENOMIC DNA]</scope>
    <source>
        <strain evidence="2 3">HSG9</strain>
    </source>
</reference>
<evidence type="ECO:0008006" key="4">
    <source>
        <dbReference type="Google" id="ProtNLM"/>
    </source>
</evidence>